<keyword evidence="5" id="KW-1185">Reference proteome</keyword>
<dbReference type="InterPro" id="IPR002645">
    <property type="entry name" value="STAS_dom"/>
</dbReference>
<evidence type="ECO:0000259" key="3">
    <source>
        <dbReference type="PROSITE" id="PS50801"/>
    </source>
</evidence>
<dbReference type="Pfam" id="PF01740">
    <property type="entry name" value="STAS"/>
    <property type="match status" value="1"/>
</dbReference>
<dbReference type="PROSITE" id="PS50801">
    <property type="entry name" value="STAS"/>
    <property type="match status" value="1"/>
</dbReference>
<dbReference type="Proteomes" id="UP000236725">
    <property type="component" value="Unassembled WGS sequence"/>
</dbReference>
<evidence type="ECO:0000313" key="4">
    <source>
        <dbReference type="EMBL" id="SEF66682.1"/>
    </source>
</evidence>
<evidence type="ECO:0000313" key="5">
    <source>
        <dbReference type="Proteomes" id="UP000236725"/>
    </source>
</evidence>
<sequence>MNGNMKVTVTEGPEVVVIVSGRLDTNSSADFEKTIEPVLNGTALKVKVDCSDLKYISSSGLRVFLLLQKKISHRNGVLRLYGLNDDIREVFDVTGFSALFLIE</sequence>
<dbReference type="Gene3D" id="3.30.750.24">
    <property type="entry name" value="STAS domain"/>
    <property type="match status" value="1"/>
</dbReference>
<dbReference type="CDD" id="cd07043">
    <property type="entry name" value="STAS_anti-anti-sigma_factors"/>
    <property type="match status" value="1"/>
</dbReference>
<name>A0A8G2BV31_9BACT</name>
<organism evidence="4 5">
    <name type="scientific">Parabacteroides chinchillae</name>
    <dbReference type="NCBI Taxonomy" id="871327"/>
    <lineage>
        <taxon>Bacteria</taxon>
        <taxon>Pseudomonadati</taxon>
        <taxon>Bacteroidota</taxon>
        <taxon>Bacteroidia</taxon>
        <taxon>Bacteroidales</taxon>
        <taxon>Tannerellaceae</taxon>
        <taxon>Parabacteroides</taxon>
    </lineage>
</organism>
<dbReference type="RefSeq" id="WP_103982740.1">
    <property type="nucleotide sequence ID" value="NZ_FNVS01000004.1"/>
</dbReference>
<reference evidence="4 5" key="1">
    <citation type="submission" date="2016-10" db="EMBL/GenBank/DDBJ databases">
        <authorList>
            <person name="Varghese N."/>
            <person name="Submissions S."/>
        </authorList>
    </citation>
    <scope>NUCLEOTIDE SEQUENCE [LARGE SCALE GENOMIC DNA]</scope>
    <source>
        <strain evidence="4 5">DSM 29073</strain>
    </source>
</reference>
<protein>
    <recommendedName>
        <fullName evidence="2">Anti-sigma factor antagonist</fullName>
    </recommendedName>
</protein>
<feature type="domain" description="STAS" evidence="3">
    <location>
        <begin position="15"/>
        <end position="103"/>
    </location>
</feature>
<dbReference type="GO" id="GO:0043856">
    <property type="term" value="F:anti-sigma factor antagonist activity"/>
    <property type="evidence" value="ECO:0007669"/>
    <property type="project" value="InterPro"/>
</dbReference>
<evidence type="ECO:0000256" key="1">
    <source>
        <dbReference type="ARBA" id="ARBA00009013"/>
    </source>
</evidence>
<proteinExistence type="inferred from homology"/>
<dbReference type="InterPro" id="IPR003658">
    <property type="entry name" value="Anti-sigma_ant"/>
</dbReference>
<dbReference type="InterPro" id="IPR036513">
    <property type="entry name" value="STAS_dom_sf"/>
</dbReference>
<dbReference type="EMBL" id="FNVS01000004">
    <property type="protein sequence ID" value="SEF66682.1"/>
    <property type="molecule type" value="Genomic_DNA"/>
</dbReference>
<dbReference type="AlphaFoldDB" id="A0A8G2BV31"/>
<accession>A0A8G2BV31</accession>
<evidence type="ECO:0000256" key="2">
    <source>
        <dbReference type="RuleBase" id="RU003749"/>
    </source>
</evidence>
<gene>
    <name evidence="4" type="ORF">SAMN05444001_104109</name>
</gene>
<dbReference type="NCBIfam" id="TIGR00377">
    <property type="entry name" value="ant_ant_sig"/>
    <property type="match status" value="1"/>
</dbReference>
<comment type="similarity">
    <text evidence="1 2">Belongs to the anti-sigma-factor antagonist family.</text>
</comment>
<dbReference type="SUPFAM" id="SSF52091">
    <property type="entry name" value="SpoIIaa-like"/>
    <property type="match status" value="1"/>
</dbReference>
<comment type="caution">
    <text evidence="4">The sequence shown here is derived from an EMBL/GenBank/DDBJ whole genome shotgun (WGS) entry which is preliminary data.</text>
</comment>
<dbReference type="PANTHER" id="PTHR33495">
    <property type="entry name" value="ANTI-SIGMA FACTOR ANTAGONIST TM_1081-RELATED-RELATED"/>
    <property type="match status" value="1"/>
</dbReference>